<dbReference type="SUPFAM" id="SSF53850">
    <property type="entry name" value="Periplasmic binding protein-like II"/>
    <property type="match status" value="1"/>
</dbReference>
<dbReference type="PRINTS" id="PR00039">
    <property type="entry name" value="HTHLYSR"/>
</dbReference>
<evidence type="ECO:0000313" key="7">
    <source>
        <dbReference type="Proteomes" id="UP000469724"/>
    </source>
</evidence>
<keyword evidence="4" id="KW-0804">Transcription</keyword>
<dbReference type="EMBL" id="JAAGRQ010000146">
    <property type="protein sequence ID" value="NDY58819.1"/>
    <property type="molecule type" value="Genomic_DNA"/>
</dbReference>
<dbReference type="GO" id="GO:0032993">
    <property type="term" value="C:protein-DNA complex"/>
    <property type="evidence" value="ECO:0007669"/>
    <property type="project" value="TreeGrafter"/>
</dbReference>
<dbReference type="CDD" id="cd08414">
    <property type="entry name" value="PBP2_LTTR_aromatics_like"/>
    <property type="match status" value="1"/>
</dbReference>
<keyword evidence="2" id="KW-0805">Transcription regulation</keyword>
<dbReference type="Pfam" id="PF00126">
    <property type="entry name" value="HTH_1"/>
    <property type="match status" value="1"/>
</dbReference>
<sequence length="309" mass="32948">MELRDCRYFLAVAEELHFGRAAARLHMAQPPLSQRIKALERELGVLLFARTSRSVVLTPAGEAFRREAASLLAQAETTGETARRVAGGTVGRLVAGFVNPAMDAFLAAALARFRSDAPDVELDLREMTTRAQAEAIRMGRLDIGFLRHAGQDIPGVNLFVLHRESYILAVPSGHPLAALPRVPLKRLDGVPMILPPRGQVPALDMAMAAAFATVGATPVAAQEAASKFTTLSLVASGLGVALLPASVRVWRRAGVVFTEIEGELPRVDLAAALPAGRDNMAAQRLLAFAREACPGEDAAAIRKKGKKTP</sequence>
<comment type="caution">
    <text evidence="6">The sequence shown here is derived from an EMBL/GenBank/DDBJ whole genome shotgun (WGS) entry which is preliminary data.</text>
</comment>
<dbReference type="Gene3D" id="1.10.10.10">
    <property type="entry name" value="Winged helix-like DNA-binding domain superfamily/Winged helix DNA-binding domain"/>
    <property type="match status" value="1"/>
</dbReference>
<reference evidence="6 7" key="1">
    <citation type="submission" date="2020-02" db="EMBL/GenBank/DDBJ databases">
        <title>Comparative genomics of sulfur disproportionating microorganisms.</title>
        <authorList>
            <person name="Ward L.M."/>
            <person name="Bertran E."/>
            <person name="Johnston D.T."/>
        </authorList>
    </citation>
    <scope>NUCLEOTIDE SEQUENCE [LARGE SCALE GENOMIC DNA]</scope>
    <source>
        <strain evidence="6 7">DSM 3696</strain>
    </source>
</reference>
<evidence type="ECO:0000259" key="5">
    <source>
        <dbReference type="PROSITE" id="PS50931"/>
    </source>
</evidence>
<keyword evidence="3" id="KW-0238">DNA-binding</keyword>
<dbReference type="GO" id="GO:0003677">
    <property type="term" value="F:DNA binding"/>
    <property type="evidence" value="ECO:0007669"/>
    <property type="project" value="UniProtKB-KW"/>
</dbReference>
<dbReference type="GO" id="GO:0003700">
    <property type="term" value="F:DNA-binding transcription factor activity"/>
    <property type="evidence" value="ECO:0007669"/>
    <property type="project" value="InterPro"/>
</dbReference>
<comment type="similarity">
    <text evidence="1">Belongs to the LysR transcriptional regulatory family.</text>
</comment>
<dbReference type="Pfam" id="PF03466">
    <property type="entry name" value="LysR_substrate"/>
    <property type="match status" value="1"/>
</dbReference>
<keyword evidence="7" id="KW-1185">Reference proteome</keyword>
<dbReference type="PANTHER" id="PTHR30346">
    <property type="entry name" value="TRANSCRIPTIONAL DUAL REGULATOR HCAR-RELATED"/>
    <property type="match status" value="1"/>
</dbReference>
<dbReference type="SUPFAM" id="SSF46785">
    <property type="entry name" value="Winged helix' DNA-binding domain"/>
    <property type="match status" value="1"/>
</dbReference>
<evidence type="ECO:0000256" key="4">
    <source>
        <dbReference type="ARBA" id="ARBA00023163"/>
    </source>
</evidence>
<dbReference type="FunFam" id="1.10.10.10:FF:000001">
    <property type="entry name" value="LysR family transcriptional regulator"/>
    <property type="match status" value="1"/>
</dbReference>
<evidence type="ECO:0000256" key="3">
    <source>
        <dbReference type="ARBA" id="ARBA00023125"/>
    </source>
</evidence>
<dbReference type="AlphaFoldDB" id="A0A7K3NU97"/>
<dbReference type="InterPro" id="IPR036388">
    <property type="entry name" value="WH-like_DNA-bd_sf"/>
</dbReference>
<evidence type="ECO:0000313" key="6">
    <source>
        <dbReference type="EMBL" id="NDY58819.1"/>
    </source>
</evidence>
<dbReference type="RefSeq" id="WP_163303884.1">
    <property type="nucleotide sequence ID" value="NZ_JAAGRQ010000146.1"/>
</dbReference>
<dbReference type="Gene3D" id="3.40.190.10">
    <property type="entry name" value="Periplasmic binding protein-like II"/>
    <property type="match status" value="2"/>
</dbReference>
<proteinExistence type="inferred from homology"/>
<dbReference type="InterPro" id="IPR036390">
    <property type="entry name" value="WH_DNA-bd_sf"/>
</dbReference>
<accession>A0A7K3NU97</accession>
<name>A0A7K3NU97_9BACT</name>
<evidence type="ECO:0000256" key="2">
    <source>
        <dbReference type="ARBA" id="ARBA00023015"/>
    </source>
</evidence>
<evidence type="ECO:0000256" key="1">
    <source>
        <dbReference type="ARBA" id="ARBA00009437"/>
    </source>
</evidence>
<protein>
    <submittedName>
        <fullName evidence="6">LysR family transcriptional regulator</fullName>
    </submittedName>
</protein>
<dbReference type="PROSITE" id="PS50931">
    <property type="entry name" value="HTH_LYSR"/>
    <property type="match status" value="1"/>
</dbReference>
<organism evidence="6 7">
    <name type="scientific">Desulfolutivibrio sulfodismutans</name>
    <dbReference type="NCBI Taxonomy" id="63561"/>
    <lineage>
        <taxon>Bacteria</taxon>
        <taxon>Pseudomonadati</taxon>
        <taxon>Thermodesulfobacteriota</taxon>
        <taxon>Desulfovibrionia</taxon>
        <taxon>Desulfovibrionales</taxon>
        <taxon>Desulfovibrionaceae</taxon>
        <taxon>Desulfolutivibrio</taxon>
    </lineage>
</organism>
<dbReference type="PANTHER" id="PTHR30346:SF0">
    <property type="entry name" value="HCA OPERON TRANSCRIPTIONAL ACTIVATOR HCAR"/>
    <property type="match status" value="1"/>
</dbReference>
<dbReference type="InterPro" id="IPR000847">
    <property type="entry name" value="LysR_HTH_N"/>
</dbReference>
<gene>
    <name evidence="6" type="ORF">G3N56_18950</name>
</gene>
<feature type="domain" description="HTH lysR-type" evidence="5">
    <location>
        <begin position="1"/>
        <end position="58"/>
    </location>
</feature>
<dbReference type="InterPro" id="IPR005119">
    <property type="entry name" value="LysR_subst-bd"/>
</dbReference>
<dbReference type="Proteomes" id="UP000469724">
    <property type="component" value="Unassembled WGS sequence"/>
</dbReference>